<sequence length="183" mass="21014">MEGLNFIAIDFETATGKRASVCEAGICVVKDGKIVETKSWLIRPEDNAYSYWNIQIHGIHPEDTENAPSFPCVWQEILTYLKETPILVAHNAAFDISCIRKSLELYHLDTLDVDYYCTLRAARHHYDFECHTLGYLCEQFEIPEGTHHRAGDDAEMCARLFLREIKDAGWCELTEMTYCNGKL</sequence>
<keyword evidence="4" id="KW-0540">Nuclease</keyword>
<evidence type="ECO:0000313" key="4">
    <source>
        <dbReference type="EMBL" id="KGI22785.1"/>
    </source>
</evidence>
<dbReference type="Pfam" id="PF00929">
    <property type="entry name" value="RNase_T"/>
    <property type="match status" value="1"/>
</dbReference>
<dbReference type="CDD" id="cd06130">
    <property type="entry name" value="DNA_pol_III_epsilon_like"/>
    <property type="match status" value="1"/>
</dbReference>
<dbReference type="GeneID" id="93331192"/>
<dbReference type="GO" id="GO:0006259">
    <property type="term" value="P:DNA metabolic process"/>
    <property type="evidence" value="ECO:0007669"/>
    <property type="project" value="UniProtKB-ARBA"/>
</dbReference>
<gene>
    <name evidence="4" type="ORF">HMPREF9304_02270</name>
</gene>
<evidence type="ECO:0000256" key="1">
    <source>
        <dbReference type="ARBA" id="ARBA00025483"/>
    </source>
</evidence>
<dbReference type="RefSeq" id="WP_008124289.1">
    <property type="nucleotide sequence ID" value="NZ_JRPQ01000054.1"/>
</dbReference>
<dbReference type="InterPro" id="IPR013520">
    <property type="entry name" value="Ribonucl_H"/>
</dbReference>
<dbReference type="FunFam" id="3.30.420.10:FF:000045">
    <property type="entry name" value="3'-5' exonuclease DinG"/>
    <property type="match status" value="1"/>
</dbReference>
<comment type="subunit">
    <text evidence="2">DNA polymerase III contains a core (composed of alpha, epsilon and theta chains) that associates with a tau subunit. This core dimerizes to form the POLIII' complex. PolIII' associates with the gamma complex (composed of gamma, delta, delta', psi and chi chains) and with the beta chain to form the complete DNA polymerase III complex.</text>
</comment>
<reference evidence="4 5" key="1">
    <citation type="submission" date="2014-07" db="EMBL/GenBank/DDBJ databases">
        <authorList>
            <person name="McCorrison J."/>
            <person name="Sanka R."/>
            <person name="Torralba M."/>
            <person name="Gillis M."/>
            <person name="Haft D.H."/>
            <person name="Methe B."/>
            <person name="Sutton G."/>
            <person name="Nelson K.E."/>
        </authorList>
    </citation>
    <scope>NUCLEOTIDE SEQUENCE [LARGE SCALE GENOMIC DNA]</scope>
    <source>
        <strain evidence="4 5">S9-PR14</strain>
    </source>
</reference>
<accession>A0A098YSW9</accession>
<dbReference type="GO" id="GO:0005829">
    <property type="term" value="C:cytosol"/>
    <property type="evidence" value="ECO:0007669"/>
    <property type="project" value="TreeGrafter"/>
</dbReference>
<feature type="domain" description="Exonuclease" evidence="3">
    <location>
        <begin position="5"/>
        <end position="170"/>
    </location>
</feature>
<evidence type="ECO:0000256" key="2">
    <source>
        <dbReference type="ARBA" id="ARBA00026073"/>
    </source>
</evidence>
<dbReference type="SMART" id="SM00479">
    <property type="entry name" value="EXOIII"/>
    <property type="match status" value="1"/>
</dbReference>
<name>A0A098YSW9_9BACT</name>
<dbReference type="PANTHER" id="PTHR30231:SF42">
    <property type="entry name" value="EXONUCLEASE"/>
    <property type="match status" value="1"/>
</dbReference>
<keyword evidence="4" id="KW-0269">Exonuclease</keyword>
<dbReference type="GO" id="GO:0008408">
    <property type="term" value="F:3'-5' exonuclease activity"/>
    <property type="evidence" value="ECO:0007669"/>
    <property type="project" value="TreeGrafter"/>
</dbReference>
<protein>
    <submittedName>
        <fullName evidence="4">Exonuclease</fullName>
    </submittedName>
</protein>
<proteinExistence type="predicted"/>
<organism evidence="4 5">
    <name type="scientific">Hoylesella timonensis S9-PR14</name>
    <dbReference type="NCBI Taxonomy" id="1401062"/>
    <lineage>
        <taxon>Bacteria</taxon>
        <taxon>Pseudomonadati</taxon>
        <taxon>Bacteroidota</taxon>
        <taxon>Bacteroidia</taxon>
        <taxon>Bacteroidales</taxon>
        <taxon>Prevotellaceae</taxon>
        <taxon>Hoylesella</taxon>
    </lineage>
</organism>
<dbReference type="AlphaFoldDB" id="A0A098YSW9"/>
<dbReference type="Gene3D" id="3.30.420.10">
    <property type="entry name" value="Ribonuclease H-like superfamily/Ribonuclease H"/>
    <property type="match status" value="1"/>
</dbReference>
<keyword evidence="4" id="KW-0378">Hydrolase</keyword>
<dbReference type="InterPro" id="IPR012337">
    <property type="entry name" value="RNaseH-like_sf"/>
</dbReference>
<dbReference type="GO" id="GO:0003676">
    <property type="term" value="F:nucleic acid binding"/>
    <property type="evidence" value="ECO:0007669"/>
    <property type="project" value="InterPro"/>
</dbReference>
<comment type="caution">
    <text evidence="4">The sequence shown here is derived from an EMBL/GenBank/DDBJ whole genome shotgun (WGS) entry which is preliminary data.</text>
</comment>
<evidence type="ECO:0000259" key="3">
    <source>
        <dbReference type="SMART" id="SM00479"/>
    </source>
</evidence>
<dbReference type="InterPro" id="IPR036397">
    <property type="entry name" value="RNaseH_sf"/>
</dbReference>
<comment type="function">
    <text evidence="1">DNA polymerase III is a complex, multichain enzyme responsible for most of the replicative synthesis in bacteria. The epsilon subunit contain the editing function and is a proofreading 3'-5' exonuclease.</text>
</comment>
<dbReference type="Proteomes" id="UP000029723">
    <property type="component" value="Unassembled WGS sequence"/>
</dbReference>
<evidence type="ECO:0000313" key="5">
    <source>
        <dbReference type="Proteomes" id="UP000029723"/>
    </source>
</evidence>
<dbReference type="PANTHER" id="PTHR30231">
    <property type="entry name" value="DNA POLYMERASE III SUBUNIT EPSILON"/>
    <property type="match status" value="1"/>
</dbReference>
<dbReference type="OrthoDB" id="9803913at2"/>
<dbReference type="SUPFAM" id="SSF53098">
    <property type="entry name" value="Ribonuclease H-like"/>
    <property type="match status" value="1"/>
</dbReference>
<dbReference type="EMBL" id="JRPQ01000054">
    <property type="protein sequence ID" value="KGI22785.1"/>
    <property type="molecule type" value="Genomic_DNA"/>
</dbReference>